<dbReference type="SMART" id="SM00181">
    <property type="entry name" value="EGF"/>
    <property type="match status" value="3"/>
</dbReference>
<feature type="transmembrane region" description="Helical" evidence="7">
    <location>
        <begin position="436"/>
        <end position="457"/>
    </location>
</feature>
<keyword evidence="7" id="KW-0472">Membrane</keyword>
<evidence type="ECO:0000259" key="8">
    <source>
        <dbReference type="PROSITE" id="PS50026"/>
    </source>
</evidence>
<keyword evidence="4 5" id="KW-1015">Disulfide bond</keyword>
<evidence type="ECO:0000313" key="9">
    <source>
        <dbReference type="EMBL" id="CAF0823054.1"/>
    </source>
</evidence>
<feature type="domain" description="EGF-like" evidence="8">
    <location>
        <begin position="304"/>
        <end position="344"/>
    </location>
</feature>
<comment type="caution">
    <text evidence="5">Lacks conserved residue(s) required for the propagation of feature annotation.</text>
</comment>
<dbReference type="EMBL" id="CAJNOR010000161">
    <property type="protein sequence ID" value="CAF0823054.1"/>
    <property type="molecule type" value="Genomic_DNA"/>
</dbReference>
<dbReference type="Proteomes" id="UP000663828">
    <property type="component" value="Unassembled WGS sequence"/>
</dbReference>
<dbReference type="PROSITE" id="PS01186">
    <property type="entry name" value="EGF_2"/>
    <property type="match status" value="1"/>
</dbReference>
<feature type="region of interest" description="Disordered" evidence="6">
    <location>
        <begin position="245"/>
        <end position="281"/>
    </location>
</feature>
<feature type="compositionally biased region" description="Low complexity" evidence="6">
    <location>
        <begin position="248"/>
        <end position="281"/>
    </location>
</feature>
<dbReference type="Proteomes" id="UP000663852">
    <property type="component" value="Unassembled WGS sequence"/>
</dbReference>
<dbReference type="GO" id="GO:0045197">
    <property type="term" value="P:establishment or maintenance of epithelial cell apical/basal polarity"/>
    <property type="evidence" value="ECO:0007669"/>
    <property type="project" value="TreeGrafter"/>
</dbReference>
<keyword evidence="2" id="KW-0732">Signal</keyword>
<reference evidence="9" key="1">
    <citation type="submission" date="2021-02" db="EMBL/GenBank/DDBJ databases">
        <authorList>
            <person name="Nowell W R."/>
        </authorList>
    </citation>
    <scope>NUCLEOTIDE SEQUENCE</scope>
</reference>
<feature type="domain" description="EGF-like" evidence="8">
    <location>
        <begin position="346"/>
        <end position="380"/>
    </location>
</feature>
<dbReference type="SMART" id="SM00179">
    <property type="entry name" value="EGF_CA"/>
    <property type="match status" value="2"/>
</dbReference>
<dbReference type="PROSITE" id="PS50026">
    <property type="entry name" value="EGF_3"/>
    <property type="match status" value="3"/>
</dbReference>
<dbReference type="GO" id="GO:0007157">
    <property type="term" value="P:heterophilic cell-cell adhesion via plasma membrane cell adhesion molecules"/>
    <property type="evidence" value="ECO:0007669"/>
    <property type="project" value="TreeGrafter"/>
</dbReference>
<dbReference type="SUPFAM" id="SSF57196">
    <property type="entry name" value="EGF/Laminin"/>
    <property type="match status" value="3"/>
</dbReference>
<sequence length="504" mass="56906">MYAYVSDDVLEIVLIEAMMTYFDCYFPIESVDVCSNINSSRSLWLITFGNGSEKLSDSVPSTFNFKTTYEQTRNVKNIDVGQFILINTVPSASYTSWHVGAKDHTLNDSNGYMMVVNVASSGPTKLLEITVDHLCMGLQYEFSAYLANVNKQGAKQERPNVWFEAHAATANQTILNKSSTGDLPELANFTWSKHTLLFKTNTSSVILSMIPYDHGSDGRNLAIDDIELRVCSNISSEFVPLEKELTTTERQASSTTTQQTRTSQHDTTINSQESSTITISTEASTTQGMRLGKYYNKLTVIFLKNSPCDMREPCQNNSTCVNNNTALHGYICLCPPNITGVHCEHDHRFCMSHICLNNGVCNETSRTCVCSDGWRGAHCEWLINLCEKDRITCSKNGVCRPLLVNYTCECFSSYSGRHCELMVTKIRILKIVSKSVSFVAILILVIFILFIIIMDVLKYCFGMDLTREELQRYRREKQARKQKRPVVQRFTYVDKPTAMKDTSV</sequence>
<dbReference type="InterPro" id="IPR013111">
    <property type="entry name" value="EGF_extracell"/>
</dbReference>
<organism evidence="9 11">
    <name type="scientific">Adineta ricciae</name>
    <name type="common">Rotifer</name>
    <dbReference type="NCBI Taxonomy" id="249248"/>
    <lineage>
        <taxon>Eukaryota</taxon>
        <taxon>Metazoa</taxon>
        <taxon>Spiralia</taxon>
        <taxon>Gnathifera</taxon>
        <taxon>Rotifera</taxon>
        <taxon>Eurotatoria</taxon>
        <taxon>Bdelloidea</taxon>
        <taxon>Adinetida</taxon>
        <taxon>Adinetidae</taxon>
        <taxon>Adineta</taxon>
    </lineage>
</organism>
<dbReference type="PROSITE" id="PS00022">
    <property type="entry name" value="EGF_1"/>
    <property type="match status" value="3"/>
</dbReference>
<name>A0A813UGC4_ADIRI</name>
<feature type="domain" description="EGF-like" evidence="8">
    <location>
        <begin position="382"/>
        <end position="420"/>
    </location>
</feature>
<evidence type="ECO:0000256" key="6">
    <source>
        <dbReference type="SAM" id="MobiDB-lite"/>
    </source>
</evidence>
<evidence type="ECO:0000256" key="4">
    <source>
        <dbReference type="ARBA" id="ARBA00023157"/>
    </source>
</evidence>
<comment type="caution">
    <text evidence="9">The sequence shown here is derived from an EMBL/GenBank/DDBJ whole genome shotgun (WGS) entry which is preliminary data.</text>
</comment>
<dbReference type="GO" id="GO:0005886">
    <property type="term" value="C:plasma membrane"/>
    <property type="evidence" value="ECO:0007669"/>
    <property type="project" value="TreeGrafter"/>
</dbReference>
<dbReference type="Pfam" id="PF07974">
    <property type="entry name" value="EGF_2"/>
    <property type="match status" value="1"/>
</dbReference>
<dbReference type="GO" id="GO:0005509">
    <property type="term" value="F:calcium ion binding"/>
    <property type="evidence" value="ECO:0007669"/>
    <property type="project" value="InterPro"/>
</dbReference>
<keyword evidence="3" id="KW-0677">Repeat</keyword>
<feature type="disulfide bond" evidence="5">
    <location>
        <begin position="410"/>
        <end position="419"/>
    </location>
</feature>
<evidence type="ECO:0000256" key="5">
    <source>
        <dbReference type="PROSITE-ProRule" id="PRU00076"/>
    </source>
</evidence>
<dbReference type="OrthoDB" id="8906262at2759"/>
<dbReference type="PANTHER" id="PTHR24049">
    <property type="entry name" value="CRUMBS FAMILY MEMBER"/>
    <property type="match status" value="1"/>
</dbReference>
<evidence type="ECO:0000313" key="10">
    <source>
        <dbReference type="EMBL" id="CAF1149043.1"/>
    </source>
</evidence>
<protein>
    <recommendedName>
        <fullName evidence="8">EGF-like domain-containing protein</fullName>
    </recommendedName>
</protein>
<keyword evidence="7" id="KW-0812">Transmembrane</keyword>
<keyword evidence="11" id="KW-1185">Reference proteome</keyword>
<feature type="disulfide bond" evidence="5">
    <location>
        <begin position="370"/>
        <end position="379"/>
    </location>
</feature>
<evidence type="ECO:0000256" key="7">
    <source>
        <dbReference type="SAM" id="Phobius"/>
    </source>
</evidence>
<evidence type="ECO:0000256" key="3">
    <source>
        <dbReference type="ARBA" id="ARBA00022737"/>
    </source>
</evidence>
<keyword evidence="1 5" id="KW-0245">EGF-like domain</keyword>
<dbReference type="EMBL" id="CAJNOJ010000118">
    <property type="protein sequence ID" value="CAF1149043.1"/>
    <property type="molecule type" value="Genomic_DNA"/>
</dbReference>
<keyword evidence="7" id="KW-1133">Transmembrane helix</keyword>
<dbReference type="GO" id="GO:0032991">
    <property type="term" value="C:protein-containing complex"/>
    <property type="evidence" value="ECO:0007669"/>
    <property type="project" value="TreeGrafter"/>
</dbReference>
<dbReference type="InterPro" id="IPR000742">
    <property type="entry name" value="EGF"/>
</dbReference>
<dbReference type="CDD" id="cd00054">
    <property type="entry name" value="EGF_CA"/>
    <property type="match status" value="3"/>
</dbReference>
<evidence type="ECO:0000256" key="1">
    <source>
        <dbReference type="ARBA" id="ARBA00022536"/>
    </source>
</evidence>
<feature type="disulfide bond" evidence="5">
    <location>
        <begin position="334"/>
        <end position="343"/>
    </location>
</feature>
<proteinExistence type="predicted"/>
<dbReference type="PANTHER" id="PTHR24049:SF22">
    <property type="entry name" value="DROSOPHILA CRUMBS HOMOLOG"/>
    <property type="match status" value="1"/>
</dbReference>
<evidence type="ECO:0000313" key="11">
    <source>
        <dbReference type="Proteomes" id="UP000663828"/>
    </source>
</evidence>
<accession>A0A813UGC4</accession>
<dbReference type="InterPro" id="IPR051022">
    <property type="entry name" value="Notch_Cell-Fate_Det"/>
</dbReference>
<dbReference type="AlphaFoldDB" id="A0A813UGC4"/>
<dbReference type="InterPro" id="IPR001881">
    <property type="entry name" value="EGF-like_Ca-bd_dom"/>
</dbReference>
<evidence type="ECO:0000256" key="2">
    <source>
        <dbReference type="ARBA" id="ARBA00022729"/>
    </source>
</evidence>
<dbReference type="Gene3D" id="2.10.25.10">
    <property type="entry name" value="Laminin"/>
    <property type="match status" value="3"/>
</dbReference>
<gene>
    <name evidence="10" type="ORF">EDS130_LOCUS22507</name>
    <name evidence="9" type="ORF">XAT740_LOCUS4061</name>
</gene>